<dbReference type="InterPro" id="IPR057084">
    <property type="entry name" value="Int_N"/>
</dbReference>
<evidence type="ECO:0000313" key="4">
    <source>
        <dbReference type="EMBL" id="EON87841.1"/>
    </source>
</evidence>
<dbReference type="PANTHER" id="PTHR30349">
    <property type="entry name" value="PHAGE INTEGRASE-RELATED"/>
    <property type="match status" value="1"/>
</dbReference>
<keyword evidence="5" id="KW-1185">Reference proteome</keyword>
<dbReference type="EMBL" id="AQQO01000358">
    <property type="protein sequence ID" value="EON87841.1"/>
    <property type="molecule type" value="Genomic_DNA"/>
</dbReference>
<dbReference type="SUPFAM" id="SSF56349">
    <property type="entry name" value="DNA breaking-rejoining enzymes"/>
    <property type="match status" value="1"/>
</dbReference>
<dbReference type="GO" id="GO:0015074">
    <property type="term" value="P:DNA integration"/>
    <property type="evidence" value="ECO:0007669"/>
    <property type="project" value="UniProtKB-KW"/>
</dbReference>
<dbReference type="CDD" id="cd00796">
    <property type="entry name" value="INT_Rci_Hp1_C"/>
    <property type="match status" value="1"/>
</dbReference>
<dbReference type="InterPro" id="IPR011010">
    <property type="entry name" value="DNA_brk_join_enz"/>
</dbReference>
<feature type="domain" description="Tyr recombinase" evidence="3">
    <location>
        <begin position="171"/>
        <end position="330"/>
    </location>
</feature>
<sequence length="342" mass="38799">MSVRKSATGKWICECYPNGRNGKRVRKQFATKGEALAFESYTMEEAESKPWTGEKADRRRLSDLIKTWDSLYGQTLADPKRMNAKLKIICDGLGDPLAVEFSAADFSKYREKRLNGELKTESGELLAKVKPRTVNLEQLNLSAVFGTLKKLGHWSLPNPLTGLPLFKIHESELTFLDNLEITRLLDACAESSNPHLLTVTKICLSTGARWSEAETLEGQHISKYRITYTKTKGKKNRTVPITPELYEEIPRKRGRLFSPCRKAFERAVKRAGIELPDGQCTHVLRHTFASHFMMNGGNILVLRDILGHADIKMTMIYAHFAPEHLEDATTKNPLANLNWRRK</sequence>
<dbReference type="InterPro" id="IPR050090">
    <property type="entry name" value="Tyrosine_recombinase_XerCD"/>
</dbReference>
<dbReference type="GO" id="GO:0006310">
    <property type="term" value="P:DNA recombination"/>
    <property type="evidence" value="ECO:0007669"/>
    <property type="project" value="UniProtKB-KW"/>
</dbReference>
<dbReference type="PANTHER" id="PTHR30349:SF93">
    <property type="entry name" value="FELS-2 PROPHAGE PROTEIN"/>
    <property type="match status" value="1"/>
</dbReference>
<reference evidence="4 5" key="1">
    <citation type="journal article" date="2013" name="Genome Announc.">
        <title>Genome Sequence of Plesiomonas shigelloides Strain 302-73 (Serotype O1).</title>
        <authorList>
            <person name="Pique N."/>
            <person name="Aquilini E."/>
            <person name="Alioto T."/>
            <person name="Minana-Galbis D."/>
            <person name="Tomas J.M."/>
        </authorList>
    </citation>
    <scope>NUCLEOTIDE SEQUENCE [LARGE SCALE GENOMIC DNA]</scope>
    <source>
        <strain evidence="4 5">302-73</strain>
    </source>
</reference>
<dbReference type="Proteomes" id="UP000014012">
    <property type="component" value="Unassembled WGS sequence"/>
</dbReference>
<dbReference type="Gene3D" id="1.10.443.10">
    <property type="entry name" value="Intergrase catalytic core"/>
    <property type="match status" value="1"/>
</dbReference>
<keyword evidence="1" id="KW-0229">DNA integration</keyword>
<dbReference type="AlphaFoldDB" id="R8ANE2"/>
<dbReference type="GO" id="GO:0003677">
    <property type="term" value="F:DNA binding"/>
    <property type="evidence" value="ECO:0007669"/>
    <property type="project" value="InterPro"/>
</dbReference>
<dbReference type="PATRIC" id="fig|1315976.3.peg.2765"/>
<protein>
    <submittedName>
        <fullName evidence="4">Fels-2 prophage protein</fullName>
    </submittedName>
</protein>
<dbReference type="InterPro" id="IPR013762">
    <property type="entry name" value="Integrase-like_cat_sf"/>
</dbReference>
<evidence type="ECO:0000256" key="2">
    <source>
        <dbReference type="ARBA" id="ARBA00023172"/>
    </source>
</evidence>
<dbReference type="Pfam" id="PF24624">
    <property type="entry name" value="Int_N"/>
    <property type="match status" value="1"/>
</dbReference>
<dbReference type="PROSITE" id="PS51898">
    <property type="entry name" value="TYR_RECOMBINASE"/>
    <property type="match status" value="1"/>
</dbReference>
<evidence type="ECO:0000259" key="3">
    <source>
        <dbReference type="PROSITE" id="PS51898"/>
    </source>
</evidence>
<comment type="caution">
    <text evidence="4">The sequence shown here is derived from an EMBL/GenBank/DDBJ whole genome shotgun (WGS) entry which is preliminary data.</text>
</comment>
<dbReference type="HOGENOM" id="CLU_027562_44_0_6"/>
<proteinExistence type="predicted"/>
<dbReference type="Pfam" id="PF00589">
    <property type="entry name" value="Phage_integrase"/>
    <property type="match status" value="2"/>
</dbReference>
<evidence type="ECO:0000313" key="5">
    <source>
        <dbReference type="Proteomes" id="UP000014012"/>
    </source>
</evidence>
<evidence type="ECO:0000256" key="1">
    <source>
        <dbReference type="ARBA" id="ARBA00022908"/>
    </source>
</evidence>
<gene>
    <name evidence="4" type="ORF">PLESHI_14486</name>
</gene>
<dbReference type="InterPro" id="IPR002104">
    <property type="entry name" value="Integrase_catalytic"/>
</dbReference>
<accession>R8ANE2</accession>
<name>R8ANE2_PLESH</name>
<dbReference type="OrthoDB" id="9795573at2"/>
<organism evidence="4 5">
    <name type="scientific">Plesiomonas shigelloides 302-73</name>
    <dbReference type="NCBI Taxonomy" id="1315976"/>
    <lineage>
        <taxon>Bacteria</taxon>
        <taxon>Pseudomonadati</taxon>
        <taxon>Pseudomonadota</taxon>
        <taxon>Gammaproteobacteria</taxon>
        <taxon>Enterobacterales</taxon>
        <taxon>Enterobacteriaceae</taxon>
        <taxon>Plesiomonas</taxon>
    </lineage>
</organism>
<keyword evidence="2" id="KW-0233">DNA recombination</keyword>
<dbReference type="RefSeq" id="WP_010864498.1">
    <property type="nucleotide sequence ID" value="NZ_KB944511.1"/>
</dbReference>